<dbReference type="PIRSF" id="PIRSF000126">
    <property type="entry name" value="11-beta-HSD1"/>
    <property type="match status" value="1"/>
</dbReference>
<proteinExistence type="inferred from homology"/>
<dbReference type="RefSeq" id="WP_015323800.1">
    <property type="nucleotide sequence ID" value="NC_019977.1"/>
</dbReference>
<dbReference type="STRING" id="867904.Metho_0358"/>
<evidence type="ECO:0000313" key="5">
    <source>
        <dbReference type="Proteomes" id="UP000010866"/>
    </source>
</evidence>
<dbReference type="PANTHER" id="PTHR42901">
    <property type="entry name" value="ALCOHOL DEHYDROGENASE"/>
    <property type="match status" value="1"/>
</dbReference>
<dbReference type="EMBL" id="CP003362">
    <property type="protein sequence ID" value="AGB48631.1"/>
    <property type="molecule type" value="Genomic_DNA"/>
</dbReference>
<dbReference type="Gene3D" id="3.40.50.720">
    <property type="entry name" value="NAD(P)-binding Rossmann-like Domain"/>
    <property type="match status" value="1"/>
</dbReference>
<evidence type="ECO:0000256" key="1">
    <source>
        <dbReference type="ARBA" id="ARBA00006484"/>
    </source>
</evidence>
<name>L0KU34_METHD</name>
<dbReference type="InterPro" id="IPR036291">
    <property type="entry name" value="NAD(P)-bd_dom_sf"/>
</dbReference>
<dbReference type="GO" id="GO:0016491">
    <property type="term" value="F:oxidoreductase activity"/>
    <property type="evidence" value="ECO:0007669"/>
    <property type="project" value="UniProtKB-KW"/>
</dbReference>
<evidence type="ECO:0000256" key="2">
    <source>
        <dbReference type="ARBA" id="ARBA00023002"/>
    </source>
</evidence>
<dbReference type="InterPro" id="IPR002347">
    <property type="entry name" value="SDR_fam"/>
</dbReference>
<dbReference type="SUPFAM" id="SSF51735">
    <property type="entry name" value="NAD(P)-binding Rossmann-fold domains"/>
    <property type="match status" value="1"/>
</dbReference>
<dbReference type="Pfam" id="PF00106">
    <property type="entry name" value="adh_short"/>
    <property type="match status" value="1"/>
</dbReference>
<evidence type="ECO:0008006" key="6">
    <source>
        <dbReference type="Google" id="ProtNLM"/>
    </source>
</evidence>
<protein>
    <recommendedName>
        <fullName evidence="6">Short-chain dehydrogenase</fullName>
    </recommendedName>
</protein>
<dbReference type="PRINTS" id="PR00081">
    <property type="entry name" value="GDHRDH"/>
</dbReference>
<dbReference type="Proteomes" id="UP000010866">
    <property type="component" value="Chromosome"/>
</dbReference>
<dbReference type="CDD" id="cd05233">
    <property type="entry name" value="SDR_c"/>
    <property type="match status" value="1"/>
</dbReference>
<evidence type="ECO:0000256" key="3">
    <source>
        <dbReference type="RuleBase" id="RU000363"/>
    </source>
</evidence>
<keyword evidence="2" id="KW-0560">Oxidoreductase</keyword>
<accession>L0KU34</accession>
<dbReference type="PANTHER" id="PTHR42901:SF1">
    <property type="entry name" value="ALCOHOL DEHYDROGENASE"/>
    <property type="match status" value="1"/>
</dbReference>
<reference evidence="5" key="1">
    <citation type="submission" date="2012-02" db="EMBL/GenBank/DDBJ databases">
        <title>Complete sequence of chromosome of Methanomethylovorans hollandica DSM 15978.</title>
        <authorList>
            <person name="Lucas S."/>
            <person name="Copeland A."/>
            <person name="Lapidus A."/>
            <person name="Glavina del Rio T."/>
            <person name="Dalin E."/>
            <person name="Tice H."/>
            <person name="Bruce D."/>
            <person name="Goodwin L."/>
            <person name="Pitluck S."/>
            <person name="Peters L."/>
            <person name="Mikhailova N."/>
            <person name="Held B."/>
            <person name="Kyrpides N."/>
            <person name="Mavromatis K."/>
            <person name="Ivanova N."/>
            <person name="Brettin T."/>
            <person name="Detter J.C."/>
            <person name="Han C."/>
            <person name="Larimer F."/>
            <person name="Land M."/>
            <person name="Hauser L."/>
            <person name="Markowitz V."/>
            <person name="Cheng J.-F."/>
            <person name="Hugenholtz P."/>
            <person name="Woyke T."/>
            <person name="Wu D."/>
            <person name="Spring S."/>
            <person name="Schroeder M."/>
            <person name="Brambilla E."/>
            <person name="Klenk H.-P."/>
            <person name="Eisen J.A."/>
        </authorList>
    </citation>
    <scope>NUCLEOTIDE SEQUENCE [LARGE SCALE GENOMIC DNA]</scope>
    <source>
        <strain evidence="5">DSM 15978 / NBRC 107637 / DMS1</strain>
    </source>
</reference>
<comment type="similarity">
    <text evidence="1 3">Belongs to the short-chain dehydrogenases/reductases (SDR) family.</text>
</comment>
<dbReference type="GeneID" id="14407464"/>
<gene>
    <name evidence="4" type="ordered locus">Metho_0358</name>
</gene>
<dbReference type="HOGENOM" id="CLU_010194_2_1_2"/>
<dbReference type="AlphaFoldDB" id="L0KU34"/>
<sequence length="267" mass="29454">MKDNRKTMLITGGSGGIGIELGKIFASAGYHLVLVALPGDDMQQAKNILQDLNPFINILLLKKDLSIHGAATEVYEFTQSHKLTVNVLVNCAGFGTYGHVNEICIDRELAMIQLNTSTLYHLTRLYLRDMIERDEGQIINMSSISAFQPNPSFATYGACKSFVLNFSRALNYELHERGSRVRVLAVCPTAVKDTGFQVTAGMEHARAFSSFMATTSATVARDTYEAMKQGRDVVIPGRGLGFGHALVNLLPASWKMRISKYQLQETL</sequence>
<keyword evidence="5" id="KW-1185">Reference proteome</keyword>
<evidence type="ECO:0000313" key="4">
    <source>
        <dbReference type="EMBL" id="AGB48631.1"/>
    </source>
</evidence>
<dbReference type="KEGG" id="mhz:Metho_0358"/>
<organism evidence="4 5">
    <name type="scientific">Methanomethylovorans hollandica (strain DSM 15978 / NBRC 107637 / DMS1)</name>
    <dbReference type="NCBI Taxonomy" id="867904"/>
    <lineage>
        <taxon>Archaea</taxon>
        <taxon>Methanobacteriati</taxon>
        <taxon>Methanobacteriota</taxon>
        <taxon>Stenosarchaea group</taxon>
        <taxon>Methanomicrobia</taxon>
        <taxon>Methanosarcinales</taxon>
        <taxon>Methanosarcinaceae</taxon>
        <taxon>Methanomethylovorans</taxon>
    </lineage>
</organism>
<dbReference type="PRINTS" id="PR00080">
    <property type="entry name" value="SDRFAMILY"/>
</dbReference>